<dbReference type="EMBL" id="JAGTJS010000034">
    <property type="protein sequence ID" value="KAH7230829.1"/>
    <property type="molecule type" value="Genomic_DNA"/>
</dbReference>
<dbReference type="Proteomes" id="UP000736672">
    <property type="component" value="Unassembled WGS sequence"/>
</dbReference>
<protein>
    <submittedName>
        <fullName evidence="1">Uncharacterized protein</fullName>
    </submittedName>
</protein>
<name>A0A9P9G3Q7_FUSSL</name>
<evidence type="ECO:0000313" key="1">
    <source>
        <dbReference type="EMBL" id="KAH7230829.1"/>
    </source>
</evidence>
<keyword evidence="2" id="KW-1185">Reference proteome</keyword>
<organism evidence="1 2">
    <name type="scientific">Fusarium solani</name>
    <name type="common">Filamentous fungus</name>
    <dbReference type="NCBI Taxonomy" id="169388"/>
    <lineage>
        <taxon>Eukaryota</taxon>
        <taxon>Fungi</taxon>
        <taxon>Dikarya</taxon>
        <taxon>Ascomycota</taxon>
        <taxon>Pezizomycotina</taxon>
        <taxon>Sordariomycetes</taxon>
        <taxon>Hypocreomycetidae</taxon>
        <taxon>Hypocreales</taxon>
        <taxon>Nectriaceae</taxon>
        <taxon>Fusarium</taxon>
        <taxon>Fusarium solani species complex</taxon>
    </lineage>
</organism>
<reference evidence="1" key="1">
    <citation type="journal article" date="2021" name="Nat. Commun.">
        <title>Genetic determinants of endophytism in the Arabidopsis root mycobiome.</title>
        <authorList>
            <person name="Mesny F."/>
            <person name="Miyauchi S."/>
            <person name="Thiergart T."/>
            <person name="Pickel B."/>
            <person name="Atanasova L."/>
            <person name="Karlsson M."/>
            <person name="Huettel B."/>
            <person name="Barry K.W."/>
            <person name="Haridas S."/>
            <person name="Chen C."/>
            <person name="Bauer D."/>
            <person name="Andreopoulos W."/>
            <person name="Pangilinan J."/>
            <person name="LaButti K."/>
            <person name="Riley R."/>
            <person name="Lipzen A."/>
            <person name="Clum A."/>
            <person name="Drula E."/>
            <person name="Henrissat B."/>
            <person name="Kohler A."/>
            <person name="Grigoriev I.V."/>
            <person name="Martin F.M."/>
            <person name="Hacquard S."/>
        </authorList>
    </citation>
    <scope>NUCLEOTIDE SEQUENCE</scope>
    <source>
        <strain evidence="1">FSSC 5 MPI-SDFR-AT-0091</strain>
    </source>
</reference>
<dbReference type="AlphaFoldDB" id="A0A9P9G3Q7"/>
<accession>A0A9P9G3Q7</accession>
<proteinExistence type="predicted"/>
<dbReference type="OrthoDB" id="10414600at2759"/>
<comment type="caution">
    <text evidence="1">The sequence shown here is derived from an EMBL/GenBank/DDBJ whole genome shotgun (WGS) entry which is preliminary data.</text>
</comment>
<sequence>MLSRPVLFLLGFFILLAFLWGALKALLLTFPALIANSSILGFIDRISTYQWLTRNGPYDGLPSLSFLRPISNDESEILPHMLEETWSVLSETFPHENYHLRADFKRFRAQINTLESLTQQGIIEQIEARAIRDYQQILILLDELPDVSDKAKPTIEYHWYNLRSAVWYRMQEALRYQRRLKTIVQTAIKDTKTEGLTISHALEAVDGDGAHS</sequence>
<gene>
    <name evidence="1" type="ORF">B0J15DRAFT_472834</name>
</gene>
<evidence type="ECO:0000313" key="2">
    <source>
        <dbReference type="Proteomes" id="UP000736672"/>
    </source>
</evidence>